<protein>
    <recommendedName>
        <fullName evidence="3">Secreted protein</fullName>
    </recommendedName>
</protein>
<dbReference type="EMBL" id="KB020724">
    <property type="protein sequence ID" value="ELA32041.1"/>
    <property type="molecule type" value="Genomic_DNA"/>
</dbReference>
<name>L2G169_COLFN</name>
<evidence type="ECO:0000313" key="2">
    <source>
        <dbReference type="EMBL" id="ELA32041.1"/>
    </source>
</evidence>
<sequence>MRFLNITTPVCLLLAALSATVTACDGYLFCHCYNSDGKPNDVATQTVCNRFPKDQSKMIDVNKWSDGAKECQYAGPKFTPHDPRRPRGDVQAYGFGNCDWRGMWPPVPPAKIPVAGIHRLKAQRVTMELKSSVITRLETSELNVKCQAIAFAFYLE</sequence>
<dbReference type="HOGENOM" id="CLU_1686437_0_0_1"/>
<feature type="chain" id="PRO_5003959147" description="Secreted protein" evidence="1">
    <location>
        <begin position="24"/>
        <end position="156"/>
    </location>
</feature>
<evidence type="ECO:0000256" key="1">
    <source>
        <dbReference type="SAM" id="SignalP"/>
    </source>
</evidence>
<dbReference type="AlphaFoldDB" id="L2G169"/>
<accession>L2G169</accession>
<dbReference type="PROSITE" id="PS51257">
    <property type="entry name" value="PROKAR_LIPOPROTEIN"/>
    <property type="match status" value="1"/>
</dbReference>
<feature type="signal peptide" evidence="1">
    <location>
        <begin position="1"/>
        <end position="23"/>
    </location>
</feature>
<organism evidence="2">
    <name type="scientific">Colletotrichum fructicola (strain Nara gc5)</name>
    <name type="common">Anthracnose fungus</name>
    <name type="synonym">Colletotrichum gloeosporioides (strain Nara gc5)</name>
    <dbReference type="NCBI Taxonomy" id="1213859"/>
    <lineage>
        <taxon>Eukaryota</taxon>
        <taxon>Fungi</taxon>
        <taxon>Dikarya</taxon>
        <taxon>Ascomycota</taxon>
        <taxon>Pezizomycotina</taxon>
        <taxon>Sordariomycetes</taxon>
        <taxon>Hypocreomycetidae</taxon>
        <taxon>Glomerellales</taxon>
        <taxon>Glomerellaceae</taxon>
        <taxon>Colletotrichum</taxon>
        <taxon>Colletotrichum gloeosporioides species complex</taxon>
    </lineage>
</organism>
<gene>
    <name evidence="2" type="ORF">CGGC5_7872</name>
</gene>
<proteinExistence type="predicted"/>
<evidence type="ECO:0008006" key="3">
    <source>
        <dbReference type="Google" id="ProtNLM"/>
    </source>
</evidence>
<keyword evidence="1" id="KW-0732">Signal</keyword>
<reference evidence="2" key="1">
    <citation type="submission" date="2012-08" db="EMBL/GenBank/DDBJ databases">
        <title>Genome analysis of Colletotrichum orbiculare and Colletotrichum fructicola.</title>
        <authorList>
            <person name="Gan P.H.P."/>
            <person name="Ikeda K."/>
            <person name="Irieda H."/>
            <person name="Narusaka M."/>
            <person name="O'Connell R.J."/>
            <person name="Narusaka Y."/>
            <person name="Takano Y."/>
            <person name="Kubo Y."/>
            <person name="Shirasu K."/>
        </authorList>
    </citation>
    <scope>NUCLEOTIDE SEQUENCE</scope>
    <source>
        <strain evidence="2">Nara gc5</strain>
    </source>
</reference>